<dbReference type="Proteomes" id="UP000002019">
    <property type="component" value="Chromosome"/>
</dbReference>
<dbReference type="InterPro" id="IPR018658">
    <property type="entry name" value="DUF2089"/>
</dbReference>
<dbReference type="KEGG" id="caci:CLOAM1067"/>
<keyword evidence="3" id="KW-1185">Reference proteome</keyword>
<dbReference type="AlphaFoldDB" id="B0VHW8"/>
<evidence type="ECO:0000313" key="3">
    <source>
        <dbReference type="Proteomes" id="UP000002019"/>
    </source>
</evidence>
<dbReference type="HOGENOM" id="CLU_132137_3_0_0"/>
<reference evidence="2 3" key="1">
    <citation type="journal article" date="2008" name="J. Bacteriol.">
        <title>'Candidatus Cloacamonas acidaminovorans': genome sequence reconstruction provides a first glimpse of a new bacterial division.</title>
        <authorList>
            <person name="Pelletier E."/>
            <person name="Kreimeyer A."/>
            <person name="Bocs S."/>
            <person name="Rouy Z."/>
            <person name="Gyapay G."/>
            <person name="Chouari R."/>
            <person name="Riviere D."/>
            <person name="Ganesan A."/>
            <person name="Daegelen P."/>
            <person name="Sghir A."/>
            <person name="Cohen G.N."/>
            <person name="Medigue C."/>
            <person name="Weissenbach J."/>
            <person name="Le Paslier D."/>
        </authorList>
    </citation>
    <scope>NUCLEOTIDE SEQUENCE [LARGE SCALE GENOMIC DNA]</scope>
    <source>
        <strain evidence="3">Evry</strain>
    </source>
</reference>
<feature type="domain" description="DUF2089" evidence="1">
    <location>
        <begin position="22"/>
        <end position="63"/>
    </location>
</feature>
<dbReference type="EMBL" id="CU466930">
    <property type="protein sequence ID" value="CAO80939.1"/>
    <property type="molecule type" value="Genomic_DNA"/>
</dbReference>
<dbReference type="eggNOG" id="COG3877">
    <property type="taxonomic scope" value="Bacteria"/>
</dbReference>
<organism evidence="2 3">
    <name type="scientific">Cloacimonas acidaminovorans (strain Evry)</name>
    <dbReference type="NCBI Taxonomy" id="459349"/>
    <lineage>
        <taxon>Bacteria</taxon>
        <taxon>Pseudomonadati</taxon>
        <taxon>Candidatus Cloacimonadota</taxon>
        <taxon>Candidatus Cloacimonadia</taxon>
        <taxon>Candidatus Cloacimonadales</taxon>
        <taxon>Candidatus Cloacimonadaceae</taxon>
        <taxon>Candidatus Cloacimonas</taxon>
    </lineage>
</organism>
<protein>
    <recommendedName>
        <fullName evidence="1">DUF2089 domain-containing protein</fullName>
    </recommendedName>
</protein>
<accession>B0VHW8</accession>
<dbReference type="Pfam" id="PF09862">
    <property type="entry name" value="DUF2089"/>
    <property type="match status" value="1"/>
</dbReference>
<sequence>MHCPHCEISFQGDFENNWLAELDAGQLEFIRLFLLVQGNLKELQNQLGISYPTVKNRLAEIIGIITKKEPVTDTVIDVLSDLEEGFINVDEAVSMIEQRRKK</sequence>
<evidence type="ECO:0000259" key="1">
    <source>
        <dbReference type="Pfam" id="PF09862"/>
    </source>
</evidence>
<gene>
    <name evidence="2" type="ordered locus">CLOAM1067</name>
</gene>
<dbReference type="STRING" id="459349.CLOAM1067"/>
<name>B0VHW8_CLOAI</name>
<proteinExistence type="predicted"/>
<evidence type="ECO:0000313" key="2">
    <source>
        <dbReference type="EMBL" id="CAO80939.1"/>
    </source>
</evidence>